<organism evidence="1">
    <name type="scientific">marine sediment metagenome</name>
    <dbReference type="NCBI Taxonomy" id="412755"/>
    <lineage>
        <taxon>unclassified sequences</taxon>
        <taxon>metagenomes</taxon>
        <taxon>ecological metagenomes</taxon>
    </lineage>
</organism>
<dbReference type="EMBL" id="LAZR01035495">
    <property type="protein sequence ID" value="KKL27350.1"/>
    <property type="molecule type" value="Genomic_DNA"/>
</dbReference>
<feature type="non-terminal residue" evidence="1">
    <location>
        <position position="392"/>
    </location>
</feature>
<gene>
    <name evidence="1" type="ORF">LCGC14_2386010</name>
</gene>
<protein>
    <submittedName>
        <fullName evidence="1">Uncharacterized protein</fullName>
    </submittedName>
</protein>
<dbReference type="AlphaFoldDB" id="A0A0F9BZK1"/>
<reference evidence="1" key="1">
    <citation type="journal article" date="2015" name="Nature">
        <title>Complex archaea that bridge the gap between prokaryotes and eukaryotes.</title>
        <authorList>
            <person name="Spang A."/>
            <person name="Saw J.H."/>
            <person name="Jorgensen S.L."/>
            <person name="Zaremba-Niedzwiedzka K."/>
            <person name="Martijn J."/>
            <person name="Lind A.E."/>
            <person name="van Eijk R."/>
            <person name="Schleper C."/>
            <person name="Guy L."/>
            <person name="Ettema T.J."/>
        </authorList>
    </citation>
    <scope>NUCLEOTIDE SEQUENCE</scope>
</reference>
<evidence type="ECO:0000313" key="1">
    <source>
        <dbReference type="EMBL" id="KKL27350.1"/>
    </source>
</evidence>
<comment type="caution">
    <text evidence="1">The sequence shown here is derived from an EMBL/GenBank/DDBJ whole genome shotgun (WGS) entry which is preliminary data.</text>
</comment>
<name>A0A0F9BZK1_9ZZZZ</name>
<accession>A0A0F9BZK1</accession>
<proteinExistence type="predicted"/>
<sequence>MFGFLKSVSLPNIRDFPLETYSINFSLDKLVLGVDNIRYDVHLSPSFCTAGKKFVTQLFARYSQVGEMPGMGSSEKWNKERDEFKLLCRHIMVEAFNQAKLKADIEIDFLAQTAVIKWLIEEVRNQYETMVESLKNNIRKCDLSYQQDLREVIGLKEELSSVQKRKKSILLIVGKELFRYFIDVQFRDLKEMREANFGAQAVLPKDLFSNPLFHLENLNDDLFMTEEYVLLGHRFEDLNAYNSLILLIKTLLGEIGMIHQSEQDLSGEPVSIPYEKEKTLEKKQKDNFDREIDGWTKEASNVDILFNYCQSKDRYKRLKRQKIAKQDLFHLKKQAEDQRQLLNFFYERFQKRGALKNIVAFYEMLPIYQNYCPPLSPHQILTFLIVRKERRL</sequence>